<feature type="compositionally biased region" description="Low complexity" evidence="5">
    <location>
        <begin position="817"/>
        <end position="827"/>
    </location>
</feature>
<dbReference type="Gene3D" id="3.40.50.1220">
    <property type="entry name" value="TPP-binding domain"/>
    <property type="match status" value="2"/>
</dbReference>
<feature type="compositionally biased region" description="Low complexity" evidence="5">
    <location>
        <begin position="201"/>
        <end position="214"/>
    </location>
</feature>
<feature type="region of interest" description="Disordered" evidence="5">
    <location>
        <begin position="909"/>
        <end position="1028"/>
    </location>
</feature>
<evidence type="ECO:0000256" key="1">
    <source>
        <dbReference type="ARBA" id="ARBA00006924"/>
    </source>
</evidence>
<name>A0ABP0ATI1_9PEZI</name>
<proteinExistence type="inferred from homology"/>
<accession>A0ABP0ATI1</accession>
<protein>
    <submittedName>
        <fullName evidence="7">NAD-dependent deacetylase hst3</fullName>
        <ecNumber evidence="7">4.4.1.36</ecNumber>
    </submittedName>
</protein>
<dbReference type="GO" id="GO:0016829">
    <property type="term" value="F:lyase activity"/>
    <property type="evidence" value="ECO:0007669"/>
    <property type="project" value="UniProtKB-KW"/>
</dbReference>
<feature type="region of interest" description="Disordered" evidence="5">
    <location>
        <begin position="814"/>
        <end position="881"/>
    </location>
</feature>
<feature type="compositionally biased region" description="Basic and acidic residues" evidence="5">
    <location>
        <begin position="131"/>
        <end position="157"/>
    </location>
</feature>
<feature type="compositionally biased region" description="Low complexity" evidence="5">
    <location>
        <begin position="844"/>
        <end position="858"/>
    </location>
</feature>
<keyword evidence="7" id="KW-0456">Lyase</keyword>
<evidence type="ECO:0000256" key="3">
    <source>
        <dbReference type="ARBA" id="ARBA00023027"/>
    </source>
</evidence>
<dbReference type="PANTHER" id="PTHR11085:SF8">
    <property type="entry name" value="NAD-DEPENDENT HISTONE DEACETYLASE HST3"/>
    <property type="match status" value="1"/>
</dbReference>
<dbReference type="InterPro" id="IPR003000">
    <property type="entry name" value="Sirtuin"/>
</dbReference>
<comment type="caution">
    <text evidence="7">The sequence shown here is derived from an EMBL/GenBank/DDBJ whole genome shotgun (WGS) entry which is preliminary data.</text>
</comment>
<evidence type="ECO:0000256" key="2">
    <source>
        <dbReference type="ARBA" id="ARBA00022679"/>
    </source>
</evidence>
<dbReference type="PANTHER" id="PTHR11085">
    <property type="entry name" value="NAD-DEPENDENT PROTEIN DEACYLASE SIRTUIN-5, MITOCHONDRIAL-RELATED"/>
    <property type="match status" value="1"/>
</dbReference>
<dbReference type="SUPFAM" id="SSF52467">
    <property type="entry name" value="DHS-like NAD/FAD-binding domain"/>
    <property type="match status" value="1"/>
</dbReference>
<evidence type="ECO:0000256" key="5">
    <source>
        <dbReference type="SAM" id="MobiDB-lite"/>
    </source>
</evidence>
<feature type="compositionally biased region" description="Low complexity" evidence="5">
    <location>
        <begin position="402"/>
        <end position="456"/>
    </location>
</feature>
<comment type="similarity">
    <text evidence="1">Belongs to the sirtuin family. Class I subfamily.</text>
</comment>
<feature type="compositionally biased region" description="Basic residues" evidence="5">
    <location>
        <begin position="121"/>
        <end position="130"/>
    </location>
</feature>
<dbReference type="Pfam" id="PF02146">
    <property type="entry name" value="SIR2"/>
    <property type="match status" value="3"/>
</dbReference>
<gene>
    <name evidence="7" type="primary">HST3</name>
    <name evidence="7" type="ORF">SCUCBS95973_000824</name>
</gene>
<feature type="compositionally biased region" description="Low complexity" evidence="5">
    <location>
        <begin position="931"/>
        <end position="982"/>
    </location>
</feature>
<feature type="region of interest" description="Disordered" evidence="5">
    <location>
        <begin position="495"/>
        <end position="516"/>
    </location>
</feature>
<keyword evidence="3" id="KW-0520">NAD</keyword>
<reference evidence="7 8" key="1">
    <citation type="submission" date="2024-01" db="EMBL/GenBank/DDBJ databases">
        <authorList>
            <person name="Allen C."/>
            <person name="Tagirdzhanova G."/>
        </authorList>
    </citation>
    <scope>NUCLEOTIDE SEQUENCE [LARGE SCALE GENOMIC DNA]</scope>
</reference>
<organism evidence="7 8">
    <name type="scientific">Sporothrix curviconia</name>
    <dbReference type="NCBI Taxonomy" id="1260050"/>
    <lineage>
        <taxon>Eukaryota</taxon>
        <taxon>Fungi</taxon>
        <taxon>Dikarya</taxon>
        <taxon>Ascomycota</taxon>
        <taxon>Pezizomycotina</taxon>
        <taxon>Sordariomycetes</taxon>
        <taxon>Sordariomycetidae</taxon>
        <taxon>Ophiostomatales</taxon>
        <taxon>Ophiostomataceae</taxon>
        <taxon>Sporothrix</taxon>
    </lineage>
</organism>
<sequence>MPTSHVLPESAELLQEIADALWKAKKVVVVTGAGISTNSGIPDFRSKNGLYSLIQAQFEAAAANKGEGGQEDEEDANDERIDTEPASKRQKVTEEREGDSRVKTEQKITARYDLDAAPAPPRRRGRRSGRVSKDIAPKHEQEDTIHCASEDGGRADDGNSIVVQLPALDPKKFAQPLMTPKRRNSSRLAAVMGDSIECMGSLPPSSSPLSSPPSILFDPSDEFHSESAASSARSASSNSSLAPSTCSSDAESDCEDSAMPTSSSQPTLSAQSSFASSNKSTLPFMKGRDLFDASIWADPVKTSVFYTFATTLRQKVKEVVPTRSHEFISHLRDSNKLVRCYTQNIDEIEEKVGLSTCLFLGPGKKGRFSTRSSASRASLGLATSAAAEGDNLPSSQDSQPNSQELSSSQDSQDSQDNQDSQDSQDSQYLQSSQSSQSEDLSVPQLSQSLSQSQPDLKNPAKSRDPCFRGVECVFLHGSLRLLRCFRCGQTTPWDEAGREDETMSGRQPSCPRCAGATAAREGRGKRALAVGKLRPDIVLYGEEHPNAHLIFPIVQHDLSLTPDMLLILGTSLKVHGLKVLVREFAKAVHSRGGKVVFVNYTKPPESVWSEIIDYWVQWDCDTWVDNLKQKKPIMWLPPGSVIEEPKKKRKSISAAGAAKGSKQNSECAKAGETGEPSIPSTSPDAGTSPAEGSDAAGQKPKKRRGRPPKEKIAKVDRPAESDKPAKEEDEKTPPAQPDLALEVASNNTALPKEEAMQTPAKEATVEKKKGARKHNPDAKYPAATRDDQTNGAIVVWKIEQQLARMSGRIPWVGRGQSAAAAAAASGAAKRRPKQRQSAPGELESIVPSTISPVSSPVSQPTPPPPATALPSLRHPESMPLAEIPTNILPAAAATGPIIPGRDKYSIRSAVKANPRVRQPKKIFESGGPAGGPMMVPVQPVAPLKRQNSSTPTPTSTPIPTRMRTPKPAQLHQQPQQQQPLLQEQERPQSPPRKQPRKQAKARARSKSTFVVTAPSSSLKPEVAGPGWSDTDRLAEQLKMDMSTSWSAQLTNEPATSPPANTAATTVVVAQSHTPLAQQAATTSTPPSTMSTALPSIREVFPDFIPKQVAMPVAMPVTMPVRSTDNAFFHQDPLGENYSYPPQWQQEWSCTNQVEREAVEQQLKAAVDRHRRRTR</sequence>
<dbReference type="EMBL" id="CAWUHB010000003">
    <property type="protein sequence ID" value="CAK7210556.1"/>
    <property type="molecule type" value="Genomic_DNA"/>
</dbReference>
<dbReference type="Proteomes" id="UP001642405">
    <property type="component" value="Unassembled WGS sequence"/>
</dbReference>
<dbReference type="InterPro" id="IPR026590">
    <property type="entry name" value="Ssirtuin_cat_dom"/>
</dbReference>
<evidence type="ECO:0000313" key="8">
    <source>
        <dbReference type="Proteomes" id="UP001642405"/>
    </source>
</evidence>
<evidence type="ECO:0000256" key="4">
    <source>
        <dbReference type="PROSITE-ProRule" id="PRU00236"/>
    </source>
</evidence>
<keyword evidence="2" id="KW-0808">Transferase</keyword>
<dbReference type="InterPro" id="IPR029035">
    <property type="entry name" value="DHS-like_NAD/FAD-binding_dom"/>
</dbReference>
<dbReference type="PROSITE" id="PS50305">
    <property type="entry name" value="SIRTUIN"/>
    <property type="match status" value="1"/>
</dbReference>
<comment type="caution">
    <text evidence="4">Lacks conserved residue(s) required for the propagation of feature annotation.</text>
</comment>
<evidence type="ECO:0000313" key="7">
    <source>
        <dbReference type="EMBL" id="CAK7210556.1"/>
    </source>
</evidence>
<feature type="compositionally biased region" description="Polar residues" evidence="5">
    <location>
        <begin position="1008"/>
        <end position="1018"/>
    </location>
</feature>
<feature type="compositionally biased region" description="Basic and acidic residues" evidence="5">
    <location>
        <begin position="707"/>
        <end position="732"/>
    </location>
</feature>
<feature type="region of interest" description="Disordered" evidence="5">
    <location>
        <begin position="388"/>
        <end position="462"/>
    </location>
</feature>
<dbReference type="InterPro" id="IPR050134">
    <property type="entry name" value="NAD-dep_sirtuin_deacylases"/>
</dbReference>
<dbReference type="EC" id="4.4.1.36" evidence="7"/>
<feature type="compositionally biased region" description="Low complexity" evidence="5">
    <location>
        <begin position="257"/>
        <end position="272"/>
    </location>
</feature>
<feature type="compositionally biased region" description="Low complexity" evidence="5">
    <location>
        <begin position="226"/>
        <end position="249"/>
    </location>
</feature>
<feature type="region of interest" description="Disordered" evidence="5">
    <location>
        <begin position="62"/>
        <end position="161"/>
    </location>
</feature>
<evidence type="ECO:0000259" key="6">
    <source>
        <dbReference type="PROSITE" id="PS50305"/>
    </source>
</evidence>
<feature type="compositionally biased region" description="Basic and acidic residues" evidence="5">
    <location>
        <begin position="78"/>
        <end position="114"/>
    </location>
</feature>
<feature type="region of interest" description="Disordered" evidence="5">
    <location>
        <begin position="644"/>
        <end position="789"/>
    </location>
</feature>
<feature type="compositionally biased region" description="Low complexity" evidence="5">
    <location>
        <begin position="652"/>
        <end position="662"/>
    </location>
</feature>
<feature type="domain" description="Deacetylase sirtuin-type" evidence="6">
    <location>
        <begin position="7"/>
        <end position="630"/>
    </location>
</feature>
<feature type="region of interest" description="Disordered" evidence="5">
    <location>
        <begin position="166"/>
        <end position="185"/>
    </location>
</feature>
<feature type="compositionally biased region" description="Polar residues" evidence="5">
    <location>
        <begin position="392"/>
        <end position="401"/>
    </location>
</feature>
<feature type="region of interest" description="Disordered" evidence="5">
    <location>
        <begin position="199"/>
        <end position="272"/>
    </location>
</feature>
<feature type="compositionally biased region" description="Basic residues" evidence="5">
    <location>
        <begin position="993"/>
        <end position="1005"/>
    </location>
</feature>
<keyword evidence="8" id="KW-1185">Reference proteome</keyword>